<evidence type="ECO:0000313" key="1">
    <source>
        <dbReference type="EMBL" id="JAH25385.1"/>
    </source>
</evidence>
<accession>A0A0E9RA92</accession>
<sequence length="30" mass="3520">MSWQNSNLFFNTLKARTSFLIAFLWSEGPI</sequence>
<dbReference type="AlphaFoldDB" id="A0A0E9RA92"/>
<dbReference type="EMBL" id="GBXM01083192">
    <property type="protein sequence ID" value="JAH25385.1"/>
    <property type="molecule type" value="Transcribed_RNA"/>
</dbReference>
<proteinExistence type="predicted"/>
<reference evidence="1" key="2">
    <citation type="journal article" date="2015" name="Fish Shellfish Immunol.">
        <title>Early steps in the European eel (Anguilla anguilla)-Vibrio vulnificus interaction in the gills: Role of the RtxA13 toxin.</title>
        <authorList>
            <person name="Callol A."/>
            <person name="Pajuelo D."/>
            <person name="Ebbesson L."/>
            <person name="Teles M."/>
            <person name="MacKenzie S."/>
            <person name="Amaro C."/>
        </authorList>
    </citation>
    <scope>NUCLEOTIDE SEQUENCE</scope>
</reference>
<reference evidence="1" key="1">
    <citation type="submission" date="2014-11" db="EMBL/GenBank/DDBJ databases">
        <authorList>
            <person name="Amaro Gonzalez C."/>
        </authorList>
    </citation>
    <scope>NUCLEOTIDE SEQUENCE</scope>
</reference>
<organism evidence="1">
    <name type="scientific">Anguilla anguilla</name>
    <name type="common">European freshwater eel</name>
    <name type="synonym">Muraena anguilla</name>
    <dbReference type="NCBI Taxonomy" id="7936"/>
    <lineage>
        <taxon>Eukaryota</taxon>
        <taxon>Metazoa</taxon>
        <taxon>Chordata</taxon>
        <taxon>Craniata</taxon>
        <taxon>Vertebrata</taxon>
        <taxon>Euteleostomi</taxon>
        <taxon>Actinopterygii</taxon>
        <taxon>Neopterygii</taxon>
        <taxon>Teleostei</taxon>
        <taxon>Anguilliformes</taxon>
        <taxon>Anguillidae</taxon>
        <taxon>Anguilla</taxon>
    </lineage>
</organism>
<protein>
    <submittedName>
        <fullName evidence="1">Uncharacterized protein</fullName>
    </submittedName>
</protein>
<name>A0A0E9RA92_ANGAN</name>